<dbReference type="Gene3D" id="2.40.30.170">
    <property type="match status" value="1"/>
</dbReference>
<accession>A0A1H8V325</accession>
<dbReference type="FunFam" id="2.40.30.170:FF:000010">
    <property type="entry name" value="Efflux RND transporter periplasmic adaptor subunit"/>
    <property type="match status" value="1"/>
</dbReference>
<dbReference type="SUPFAM" id="SSF111369">
    <property type="entry name" value="HlyD-like secretion proteins"/>
    <property type="match status" value="1"/>
</dbReference>
<dbReference type="AlphaFoldDB" id="A0A1H8V325"/>
<evidence type="ECO:0000313" key="4">
    <source>
        <dbReference type="EMBL" id="SEP09634.1"/>
    </source>
</evidence>
<keyword evidence="5" id="KW-1185">Reference proteome</keyword>
<reference evidence="4 5" key="1">
    <citation type="submission" date="2016-10" db="EMBL/GenBank/DDBJ databases">
        <authorList>
            <person name="de Groot N.N."/>
        </authorList>
    </citation>
    <scope>NUCLEOTIDE SEQUENCE [LARGE SCALE GENOMIC DNA]</scope>
    <source>
        <strain evidence="4 5">CGMCC 1.6291</strain>
    </source>
</reference>
<dbReference type="PANTHER" id="PTHR30469:SF15">
    <property type="entry name" value="HLYD FAMILY OF SECRETION PROTEINS"/>
    <property type="match status" value="1"/>
</dbReference>
<dbReference type="NCBIfam" id="TIGR01730">
    <property type="entry name" value="RND_mfp"/>
    <property type="match status" value="1"/>
</dbReference>
<dbReference type="RefSeq" id="WP_091645564.1">
    <property type="nucleotide sequence ID" value="NZ_FOEG01000009.1"/>
</dbReference>
<dbReference type="Gene3D" id="2.40.420.20">
    <property type="match status" value="1"/>
</dbReference>
<keyword evidence="2" id="KW-0175">Coiled coil</keyword>
<dbReference type="EMBL" id="FOEG01000009">
    <property type="protein sequence ID" value="SEP09634.1"/>
    <property type="molecule type" value="Genomic_DNA"/>
</dbReference>
<dbReference type="PANTHER" id="PTHR30469">
    <property type="entry name" value="MULTIDRUG RESISTANCE PROTEIN MDTA"/>
    <property type="match status" value="1"/>
</dbReference>
<sequence length="395" mass="43681">MKQYGSVSVVLALGLALGALIWFTGDDDTPSRPSGEPRGVPVEAVQVEQRDLTQRARFSGSLMAATQVGIAPRITGRLDYLHVDLGDVVESGEILAELDDEEVRQELAQVRAELLVARASTNEAEAARNAAERRLNRTRELREQRVASESELEAAETELQAERARLELAQAQVSQREAAVRAAEIRLGYSRIRADRVADGATRLVAERLADPGSIVQANEPILTLVDLDPLRGVVFATEREYATLQRGQTVLLRSDAHPDETFEGRIARIAPVFREDSRQARIEIEIPNPDHRLRPGMFVDARVITGAREQVTTVPAGALLERNGTRGVFRLERDDDRYRARFVEVTTGVRDGEWVEVRDPDLDGRVVTLGRHLLTDGTPVQVTDEPAVTAERTP</sequence>
<proteinExistence type="inferred from homology"/>
<evidence type="ECO:0000259" key="3">
    <source>
        <dbReference type="Pfam" id="PF25954"/>
    </source>
</evidence>
<protein>
    <submittedName>
        <fullName evidence="4">RND family efflux transporter, MFP subunit</fullName>
    </submittedName>
</protein>
<feature type="coiled-coil region" evidence="2">
    <location>
        <begin position="121"/>
        <end position="174"/>
    </location>
</feature>
<dbReference type="GO" id="GO:1990281">
    <property type="term" value="C:efflux pump complex"/>
    <property type="evidence" value="ECO:0007669"/>
    <property type="project" value="TreeGrafter"/>
</dbReference>
<dbReference type="Gene3D" id="2.40.50.100">
    <property type="match status" value="1"/>
</dbReference>
<evidence type="ECO:0000313" key="5">
    <source>
        <dbReference type="Proteomes" id="UP000199657"/>
    </source>
</evidence>
<organism evidence="4 5">
    <name type="scientific">Aquisalimonas asiatica</name>
    <dbReference type="NCBI Taxonomy" id="406100"/>
    <lineage>
        <taxon>Bacteria</taxon>
        <taxon>Pseudomonadati</taxon>
        <taxon>Pseudomonadota</taxon>
        <taxon>Gammaproteobacteria</taxon>
        <taxon>Chromatiales</taxon>
        <taxon>Ectothiorhodospiraceae</taxon>
        <taxon>Aquisalimonas</taxon>
    </lineage>
</organism>
<dbReference type="InterPro" id="IPR058792">
    <property type="entry name" value="Beta-barrel_RND_2"/>
</dbReference>
<feature type="domain" description="CusB-like beta-barrel" evidence="3">
    <location>
        <begin position="238"/>
        <end position="304"/>
    </location>
</feature>
<comment type="similarity">
    <text evidence="1">Belongs to the membrane fusion protein (MFP) (TC 8.A.1) family.</text>
</comment>
<dbReference type="OrthoDB" id="9800613at2"/>
<dbReference type="InterPro" id="IPR006143">
    <property type="entry name" value="RND_pump_MFP"/>
</dbReference>
<evidence type="ECO:0000256" key="2">
    <source>
        <dbReference type="SAM" id="Coils"/>
    </source>
</evidence>
<dbReference type="Gene3D" id="1.10.287.470">
    <property type="entry name" value="Helix hairpin bin"/>
    <property type="match status" value="1"/>
</dbReference>
<name>A0A1H8V325_9GAMM</name>
<dbReference type="GO" id="GO:0015562">
    <property type="term" value="F:efflux transmembrane transporter activity"/>
    <property type="evidence" value="ECO:0007669"/>
    <property type="project" value="TreeGrafter"/>
</dbReference>
<gene>
    <name evidence="4" type="ORF">SAMN04488052_10987</name>
</gene>
<dbReference type="Pfam" id="PF25954">
    <property type="entry name" value="Beta-barrel_RND_2"/>
    <property type="match status" value="1"/>
</dbReference>
<evidence type="ECO:0000256" key="1">
    <source>
        <dbReference type="ARBA" id="ARBA00009477"/>
    </source>
</evidence>
<dbReference type="STRING" id="406100.SAMN04488052_10987"/>
<dbReference type="Proteomes" id="UP000199657">
    <property type="component" value="Unassembled WGS sequence"/>
</dbReference>